<evidence type="ECO:0000256" key="1">
    <source>
        <dbReference type="SAM" id="MobiDB-lite"/>
    </source>
</evidence>
<feature type="region of interest" description="Disordered" evidence="1">
    <location>
        <begin position="91"/>
        <end position="130"/>
    </location>
</feature>
<dbReference type="InterPro" id="IPR011992">
    <property type="entry name" value="EF-hand-dom_pair"/>
</dbReference>
<evidence type="ECO:0000313" key="5">
    <source>
        <dbReference type="Proteomes" id="UP000614811"/>
    </source>
</evidence>
<reference evidence="4" key="2">
    <citation type="submission" date="2020-09" db="EMBL/GenBank/DDBJ databases">
        <authorList>
            <person name="Sun Q."/>
            <person name="Kim S."/>
        </authorList>
    </citation>
    <scope>NUCLEOTIDE SEQUENCE</scope>
    <source>
        <strain evidence="4">KCTC 12711</strain>
    </source>
</reference>
<feature type="domain" description="EF-hand" evidence="3">
    <location>
        <begin position="71"/>
        <end position="106"/>
    </location>
</feature>
<protein>
    <recommendedName>
        <fullName evidence="3">EF-hand domain-containing protein</fullName>
    </recommendedName>
</protein>
<feature type="compositionally biased region" description="Basic residues" evidence="1">
    <location>
        <begin position="39"/>
        <end position="49"/>
    </location>
</feature>
<dbReference type="Gene3D" id="1.10.238.10">
    <property type="entry name" value="EF-hand"/>
    <property type="match status" value="2"/>
</dbReference>
<dbReference type="Proteomes" id="UP000614811">
    <property type="component" value="Unassembled WGS sequence"/>
</dbReference>
<name>A0A918VLP3_9GAMM</name>
<sequence>MKKFNVVSVLAGLSVALTGPTFAQEQAAEDFPDGPPRHHELKHHKKKRDRMHEYMMKKVDTNEDGQIDLSEYLANAEQRFKNMDLNGDGYVTREEQKEAGKIMREKHREMREKMRAERKAARKAAEGDSE</sequence>
<dbReference type="GO" id="GO:0005509">
    <property type="term" value="F:calcium ion binding"/>
    <property type="evidence" value="ECO:0007669"/>
    <property type="project" value="InterPro"/>
</dbReference>
<feature type="chain" id="PRO_5037207283" description="EF-hand domain-containing protein" evidence="2">
    <location>
        <begin position="24"/>
        <end position="130"/>
    </location>
</feature>
<reference evidence="4" key="1">
    <citation type="journal article" date="2014" name="Int. J. Syst. Evol. Microbiol.">
        <title>Complete genome sequence of Corynebacterium casei LMG S-19264T (=DSM 44701T), isolated from a smear-ripened cheese.</title>
        <authorList>
            <consortium name="US DOE Joint Genome Institute (JGI-PGF)"/>
            <person name="Walter F."/>
            <person name="Albersmeier A."/>
            <person name="Kalinowski J."/>
            <person name="Ruckert C."/>
        </authorList>
    </citation>
    <scope>NUCLEOTIDE SEQUENCE</scope>
    <source>
        <strain evidence="4">KCTC 12711</strain>
    </source>
</reference>
<evidence type="ECO:0000256" key="2">
    <source>
        <dbReference type="SAM" id="SignalP"/>
    </source>
</evidence>
<dbReference type="Pfam" id="PF13202">
    <property type="entry name" value="EF-hand_5"/>
    <property type="match status" value="2"/>
</dbReference>
<keyword evidence="2" id="KW-0732">Signal</keyword>
<keyword evidence="5" id="KW-1185">Reference proteome</keyword>
<feature type="region of interest" description="Disordered" evidence="1">
    <location>
        <begin position="27"/>
        <end position="49"/>
    </location>
</feature>
<accession>A0A918VLP3</accession>
<evidence type="ECO:0000259" key="3">
    <source>
        <dbReference type="PROSITE" id="PS50222"/>
    </source>
</evidence>
<dbReference type="EMBL" id="BMXA01000003">
    <property type="protein sequence ID" value="GHA11405.1"/>
    <property type="molecule type" value="Genomic_DNA"/>
</dbReference>
<proteinExistence type="predicted"/>
<organism evidence="4 5">
    <name type="scientific">Arenicella chitinivorans</name>
    <dbReference type="NCBI Taxonomy" id="1329800"/>
    <lineage>
        <taxon>Bacteria</taxon>
        <taxon>Pseudomonadati</taxon>
        <taxon>Pseudomonadota</taxon>
        <taxon>Gammaproteobacteria</taxon>
        <taxon>Arenicellales</taxon>
        <taxon>Arenicellaceae</taxon>
        <taxon>Arenicella</taxon>
    </lineage>
</organism>
<dbReference type="RefSeq" id="WP_189400754.1">
    <property type="nucleotide sequence ID" value="NZ_BMXA01000003.1"/>
</dbReference>
<dbReference type="PROSITE" id="PS50222">
    <property type="entry name" value="EF_HAND_2"/>
    <property type="match status" value="1"/>
</dbReference>
<feature type="signal peptide" evidence="2">
    <location>
        <begin position="1"/>
        <end position="23"/>
    </location>
</feature>
<dbReference type="SUPFAM" id="SSF47473">
    <property type="entry name" value="EF-hand"/>
    <property type="match status" value="1"/>
</dbReference>
<dbReference type="InterPro" id="IPR002048">
    <property type="entry name" value="EF_hand_dom"/>
</dbReference>
<evidence type="ECO:0000313" key="4">
    <source>
        <dbReference type="EMBL" id="GHA11405.1"/>
    </source>
</evidence>
<comment type="caution">
    <text evidence="4">The sequence shown here is derived from an EMBL/GenBank/DDBJ whole genome shotgun (WGS) entry which is preliminary data.</text>
</comment>
<gene>
    <name evidence="4" type="ORF">GCM10008090_21460</name>
</gene>
<dbReference type="AlphaFoldDB" id="A0A918VLP3"/>